<reference evidence="4 5" key="1">
    <citation type="submission" date="2019-01" db="EMBL/GenBank/DDBJ databases">
        <title>Ancylomarina salipaludis sp. nov., isolated from a salt marsh.</title>
        <authorList>
            <person name="Yoon J.-H."/>
        </authorList>
    </citation>
    <scope>NUCLEOTIDE SEQUENCE [LARGE SCALE GENOMIC DNA]</scope>
    <source>
        <strain evidence="4 5">SHSM-M15</strain>
    </source>
</reference>
<proteinExistence type="predicted"/>
<feature type="binding site" evidence="2">
    <location>
        <position position="151"/>
    </location>
    <ligand>
        <name>ATP</name>
        <dbReference type="ChEBI" id="CHEBI:30616"/>
    </ligand>
</feature>
<evidence type="ECO:0000256" key="2">
    <source>
        <dbReference type="PIRSR" id="PIRSR004976-51"/>
    </source>
</evidence>
<name>A0A4Q1JKN6_9BACT</name>
<keyword evidence="1" id="KW-0808">Transferase</keyword>
<dbReference type="GO" id="GO:0005524">
    <property type="term" value="F:ATP binding"/>
    <property type="evidence" value="ECO:0007669"/>
    <property type="project" value="UniProtKB-KW"/>
</dbReference>
<dbReference type="Gene3D" id="3.40.50.620">
    <property type="entry name" value="HUPs"/>
    <property type="match status" value="1"/>
</dbReference>
<comment type="caution">
    <text evidence="4">The sequence shown here is derived from an EMBL/GenBank/DDBJ whole genome shotgun (WGS) entry which is preliminary data.</text>
</comment>
<protein>
    <submittedName>
        <fullName evidence="4">tRNA 2-thiocytidine(32) synthetase TtcA</fullName>
    </submittedName>
</protein>
<evidence type="ECO:0000259" key="3">
    <source>
        <dbReference type="Pfam" id="PF01171"/>
    </source>
</evidence>
<feature type="binding site" evidence="2">
    <location>
        <begin position="45"/>
        <end position="47"/>
    </location>
    <ligand>
        <name>ATP</name>
        <dbReference type="ChEBI" id="CHEBI:30616"/>
    </ligand>
</feature>
<gene>
    <name evidence="4" type="ORF">EO244_10065</name>
</gene>
<dbReference type="GO" id="GO:0008033">
    <property type="term" value="P:tRNA processing"/>
    <property type="evidence" value="ECO:0007669"/>
    <property type="project" value="InterPro"/>
</dbReference>
<dbReference type="EMBL" id="SAXA01000008">
    <property type="protein sequence ID" value="RXQ93913.1"/>
    <property type="molecule type" value="Genomic_DNA"/>
</dbReference>
<accession>A0A4Q1JKN6</accession>
<dbReference type="PANTHER" id="PTHR43686">
    <property type="entry name" value="SULFURTRANSFERASE-RELATED"/>
    <property type="match status" value="1"/>
</dbReference>
<dbReference type="SUPFAM" id="SSF52402">
    <property type="entry name" value="Adenine nucleotide alpha hydrolases-like"/>
    <property type="match status" value="1"/>
</dbReference>
<organism evidence="4 5">
    <name type="scientific">Ancylomarina salipaludis</name>
    <dbReference type="NCBI Taxonomy" id="2501299"/>
    <lineage>
        <taxon>Bacteria</taxon>
        <taxon>Pseudomonadati</taxon>
        <taxon>Bacteroidota</taxon>
        <taxon>Bacteroidia</taxon>
        <taxon>Marinilabiliales</taxon>
        <taxon>Marinifilaceae</taxon>
        <taxon>Ancylomarina</taxon>
    </lineage>
</organism>
<feature type="binding site" evidence="2">
    <location>
        <position position="75"/>
    </location>
    <ligand>
        <name>ATP</name>
        <dbReference type="ChEBI" id="CHEBI:30616"/>
    </ligand>
</feature>
<dbReference type="Pfam" id="PF01171">
    <property type="entry name" value="ATP_bind_3"/>
    <property type="match status" value="1"/>
</dbReference>
<evidence type="ECO:0000313" key="4">
    <source>
        <dbReference type="EMBL" id="RXQ93913.1"/>
    </source>
</evidence>
<dbReference type="RefSeq" id="WP_129254546.1">
    <property type="nucleotide sequence ID" value="NZ_SAXA01000008.1"/>
</dbReference>
<dbReference type="AlphaFoldDB" id="A0A4Q1JKN6"/>
<dbReference type="GO" id="GO:0016740">
    <property type="term" value="F:transferase activity"/>
    <property type="evidence" value="ECO:0007669"/>
    <property type="project" value="UniProtKB-KW"/>
</dbReference>
<evidence type="ECO:0000256" key="1">
    <source>
        <dbReference type="ARBA" id="ARBA00022679"/>
    </source>
</evidence>
<feature type="binding site" evidence="2">
    <location>
        <position position="146"/>
    </location>
    <ligand>
        <name>ATP</name>
        <dbReference type="ChEBI" id="CHEBI:30616"/>
    </ligand>
</feature>
<keyword evidence="2" id="KW-0547">Nucleotide-binding</keyword>
<feature type="binding site" evidence="2">
    <location>
        <position position="51"/>
    </location>
    <ligand>
        <name>ATP</name>
        <dbReference type="ChEBI" id="CHEBI:30616"/>
    </ligand>
</feature>
<keyword evidence="5" id="KW-1185">Reference proteome</keyword>
<evidence type="ECO:0000313" key="5">
    <source>
        <dbReference type="Proteomes" id="UP000289703"/>
    </source>
</evidence>
<dbReference type="InterPro" id="IPR011063">
    <property type="entry name" value="TilS/TtcA_N"/>
</dbReference>
<dbReference type="CDD" id="cd24138">
    <property type="entry name" value="TtcA-like"/>
    <property type="match status" value="1"/>
</dbReference>
<dbReference type="InterPro" id="IPR014729">
    <property type="entry name" value="Rossmann-like_a/b/a_fold"/>
</dbReference>
<dbReference type="OrthoDB" id="9807403at2"/>
<feature type="domain" description="tRNA(Ile)-lysidine/2-thiocytidine synthase N-terminal" evidence="3">
    <location>
        <begin position="42"/>
        <end position="199"/>
    </location>
</feature>
<dbReference type="PANTHER" id="PTHR43686:SF1">
    <property type="entry name" value="AMINOTRAN_5 DOMAIN-CONTAINING PROTEIN"/>
    <property type="match status" value="1"/>
</dbReference>
<sequence length="261" mass="30755">MESVKRPKTEEEKRDIFFQRKVAKRMGKAISDFELIEDGDRIMVGVSGGKDSLALLELLALRRKFKKQNFEVVAVHINVLELPYQVDRDFLDEFCRKLDVPMIYRDINVDFERPSKKPACFRCSWHRRTTLFKMTDELKCNKLALGHHMDDALETLLMNMMYQGAVCSMPAKLSMFQGNIILIRPLIYLRNEEMREYSRISNFVLEKELCPHEDVTKRKETNKLIDRLAGDDERIRTNLFRSMSNVQTEYLPIIPKKDKLQ</sequence>
<keyword evidence="2" id="KW-0067">ATP-binding</keyword>
<dbReference type="PIRSF" id="PIRSF004976">
    <property type="entry name" value="ATPase_YdaO"/>
    <property type="match status" value="1"/>
</dbReference>
<dbReference type="InterPro" id="IPR035107">
    <property type="entry name" value="tRNA_thiolation_TtcA_Ctu1"/>
</dbReference>
<dbReference type="Proteomes" id="UP000289703">
    <property type="component" value="Unassembled WGS sequence"/>
</dbReference>